<proteinExistence type="predicted"/>
<dbReference type="Proteomes" id="UP001501563">
    <property type="component" value="Unassembled WGS sequence"/>
</dbReference>
<gene>
    <name evidence="2" type="ORF">GCM10022207_65880</name>
</gene>
<evidence type="ECO:0000313" key="3">
    <source>
        <dbReference type="Proteomes" id="UP001501563"/>
    </source>
</evidence>
<keyword evidence="1" id="KW-1133">Transmembrane helix</keyword>
<name>A0ABP7KW44_9ACTN</name>
<feature type="transmembrane region" description="Helical" evidence="1">
    <location>
        <begin position="7"/>
        <end position="27"/>
    </location>
</feature>
<reference evidence="3" key="1">
    <citation type="journal article" date="2019" name="Int. J. Syst. Evol. Microbiol.">
        <title>The Global Catalogue of Microorganisms (GCM) 10K type strain sequencing project: providing services to taxonomists for standard genome sequencing and annotation.</title>
        <authorList>
            <consortium name="The Broad Institute Genomics Platform"/>
            <consortium name="The Broad Institute Genome Sequencing Center for Infectious Disease"/>
            <person name="Wu L."/>
            <person name="Ma J."/>
        </authorList>
    </citation>
    <scope>NUCLEOTIDE SEQUENCE [LARGE SCALE GENOMIC DNA]</scope>
    <source>
        <strain evidence="3">JCM 16578</strain>
    </source>
</reference>
<evidence type="ECO:0000313" key="2">
    <source>
        <dbReference type="EMBL" id="GAA3889205.1"/>
    </source>
</evidence>
<evidence type="ECO:0000256" key="1">
    <source>
        <dbReference type="SAM" id="Phobius"/>
    </source>
</evidence>
<organism evidence="2 3">
    <name type="scientific">Streptomyces lannensis</name>
    <dbReference type="NCBI Taxonomy" id="766498"/>
    <lineage>
        <taxon>Bacteria</taxon>
        <taxon>Bacillati</taxon>
        <taxon>Actinomycetota</taxon>
        <taxon>Actinomycetes</taxon>
        <taxon>Kitasatosporales</taxon>
        <taxon>Streptomycetaceae</taxon>
        <taxon>Streptomyces</taxon>
    </lineage>
</organism>
<keyword evidence="3" id="KW-1185">Reference proteome</keyword>
<comment type="caution">
    <text evidence="2">The sequence shown here is derived from an EMBL/GenBank/DDBJ whole genome shotgun (WGS) entry which is preliminary data.</text>
</comment>
<dbReference type="EMBL" id="BAAAZA010000025">
    <property type="protein sequence ID" value="GAA3889205.1"/>
    <property type="molecule type" value="Genomic_DNA"/>
</dbReference>
<evidence type="ECO:0008006" key="4">
    <source>
        <dbReference type="Google" id="ProtNLM"/>
    </source>
</evidence>
<protein>
    <recommendedName>
        <fullName evidence="4">DUF3817 domain-containing protein</fullName>
    </recommendedName>
</protein>
<keyword evidence="1" id="KW-0812">Transmembrane</keyword>
<sequence length="94" mass="9680">MGRNHPHLKFAAAVELVFLAVLLINLATLHDPAVASLTGPIHGCAYLVAIVSVLRDPMKRGTTIALALIPGAGATLALRQLASANEEPAPPAQA</sequence>
<keyword evidence="1" id="KW-0472">Membrane</keyword>
<accession>A0ABP7KW44</accession>
<feature type="transmembrane region" description="Helical" evidence="1">
    <location>
        <begin position="33"/>
        <end position="54"/>
    </location>
</feature>